<dbReference type="KEGG" id="lgo:JCM16774_0452"/>
<feature type="binding site" evidence="6">
    <location>
        <position position="82"/>
    </location>
    <ligand>
        <name>Mg(2+)</name>
        <dbReference type="ChEBI" id="CHEBI:18420"/>
        <note>ligand shared between all trimeric partners</note>
    </ligand>
</feature>
<evidence type="ECO:0000256" key="3">
    <source>
        <dbReference type="ARBA" id="ARBA00022679"/>
    </source>
</evidence>
<feature type="active site" description="Tele-phosphohistidine intermediate" evidence="5">
    <location>
        <position position="79"/>
    </location>
</feature>
<proteinExistence type="predicted"/>
<dbReference type="AlphaFoldDB" id="A0A510J8M5"/>
<dbReference type="CDD" id="cd00215">
    <property type="entry name" value="PTS_IIA_lac"/>
    <property type="match status" value="1"/>
</dbReference>
<dbReference type="InterPro" id="IPR003188">
    <property type="entry name" value="PTS_IIA_lac/cel"/>
</dbReference>
<dbReference type="GO" id="GO:0016740">
    <property type="term" value="F:transferase activity"/>
    <property type="evidence" value="ECO:0007669"/>
    <property type="project" value="UniProtKB-KW"/>
</dbReference>
<organism evidence="7 8">
    <name type="scientific">Pseudoleptotrichia goodfellowii</name>
    <dbReference type="NCBI Taxonomy" id="157692"/>
    <lineage>
        <taxon>Bacteria</taxon>
        <taxon>Fusobacteriati</taxon>
        <taxon>Fusobacteriota</taxon>
        <taxon>Fusobacteriia</taxon>
        <taxon>Fusobacteriales</taxon>
        <taxon>Leptotrichiaceae</taxon>
        <taxon>Pseudoleptotrichia</taxon>
    </lineage>
</organism>
<dbReference type="Proteomes" id="UP000321606">
    <property type="component" value="Chromosome"/>
</dbReference>
<dbReference type="EMBL" id="AP019822">
    <property type="protein sequence ID" value="BBM35527.1"/>
    <property type="molecule type" value="Genomic_DNA"/>
</dbReference>
<name>A0A510J8M5_9FUSO</name>
<dbReference type="PANTHER" id="PTHR34382">
    <property type="entry name" value="PTS SYSTEM N,N'-DIACETYLCHITOBIOSE-SPECIFIC EIIA COMPONENT"/>
    <property type="match status" value="1"/>
</dbReference>
<evidence type="ECO:0000256" key="5">
    <source>
        <dbReference type="PIRSR" id="PIRSR000699-1"/>
    </source>
</evidence>
<dbReference type="GO" id="GO:0009401">
    <property type="term" value="P:phosphoenolpyruvate-dependent sugar phosphotransferase system"/>
    <property type="evidence" value="ECO:0007669"/>
    <property type="project" value="UniProtKB-KW"/>
</dbReference>
<dbReference type="SUPFAM" id="SSF46973">
    <property type="entry name" value="Enzyme IIa from lactose specific PTS, IIa-lac"/>
    <property type="match status" value="1"/>
</dbReference>
<keyword evidence="4" id="KW-0598">Phosphotransferase system</keyword>
<dbReference type="STRING" id="714315.GCA_000516535_00455"/>
<dbReference type="Pfam" id="PF02255">
    <property type="entry name" value="PTS_IIA"/>
    <property type="match status" value="1"/>
</dbReference>
<evidence type="ECO:0000313" key="7">
    <source>
        <dbReference type="EMBL" id="BBM35527.1"/>
    </source>
</evidence>
<comment type="cofactor">
    <cofactor evidence="6">
        <name>Mg(2+)</name>
        <dbReference type="ChEBI" id="CHEBI:18420"/>
    </cofactor>
    <text evidence="6">Binds 1 Mg(2+) ion per trimer.</text>
</comment>
<accession>A0A510J8M5</accession>
<evidence type="ECO:0000313" key="8">
    <source>
        <dbReference type="Proteomes" id="UP000321606"/>
    </source>
</evidence>
<keyword evidence="1" id="KW-0813">Transport</keyword>
<keyword evidence="6" id="KW-0479">Metal-binding</keyword>
<evidence type="ECO:0000256" key="2">
    <source>
        <dbReference type="ARBA" id="ARBA00022597"/>
    </source>
</evidence>
<evidence type="ECO:0000256" key="6">
    <source>
        <dbReference type="PIRSR" id="PIRSR000699-2"/>
    </source>
</evidence>
<dbReference type="Gene3D" id="1.20.58.80">
    <property type="entry name" value="Phosphotransferase system, lactose/cellobiose-type IIA subunit"/>
    <property type="match status" value="1"/>
</dbReference>
<reference evidence="7 8" key="1">
    <citation type="submission" date="2019-07" db="EMBL/GenBank/DDBJ databases">
        <title>Complete Genome Sequence of Leptotrichia goodfellowii Strain JCM 16774.</title>
        <authorList>
            <person name="Watanabe S."/>
            <person name="Cui L."/>
        </authorList>
    </citation>
    <scope>NUCLEOTIDE SEQUENCE [LARGE SCALE GENOMIC DNA]</scope>
    <source>
        <strain evidence="7 8">JCM16774</strain>
    </source>
</reference>
<evidence type="ECO:0000256" key="4">
    <source>
        <dbReference type="ARBA" id="ARBA00022683"/>
    </source>
</evidence>
<dbReference type="PANTHER" id="PTHR34382:SF7">
    <property type="entry name" value="PTS SYSTEM N,N'-DIACETYLCHITOBIOSE-SPECIFIC EIIA COMPONENT"/>
    <property type="match status" value="1"/>
</dbReference>
<dbReference type="GO" id="GO:0046872">
    <property type="term" value="F:metal ion binding"/>
    <property type="evidence" value="ECO:0007669"/>
    <property type="project" value="UniProtKB-KW"/>
</dbReference>
<dbReference type="OrthoDB" id="350602at2"/>
<gene>
    <name evidence="7" type="ORF">JCM16774_0452</name>
</gene>
<keyword evidence="3" id="KW-0808">Transferase</keyword>
<keyword evidence="6" id="KW-0460">Magnesium</keyword>
<evidence type="ECO:0000256" key="1">
    <source>
        <dbReference type="ARBA" id="ARBA00022448"/>
    </source>
</evidence>
<sequence>MAENFDVETVAMTLIGHAGESKSLAYQALNEAKKGNFEEAQKFMDQAGEEMLKAHSMQTDLIMKEANGEKIDIGLIMVHSQDHLMGAILFKDLAKEFIDLYKTIYNKK</sequence>
<dbReference type="PROSITE" id="PS51095">
    <property type="entry name" value="PTS_EIIA_TYPE_3"/>
    <property type="match status" value="1"/>
</dbReference>
<protein>
    <submittedName>
        <fullName evidence="7">PTS system lactose/cellobiose-specific transporter subunit IIA</fullName>
    </submittedName>
</protein>
<dbReference type="InterPro" id="IPR036542">
    <property type="entry name" value="PTS_IIA_lac/cel_sf"/>
</dbReference>
<keyword evidence="2" id="KW-0762">Sugar transport</keyword>
<dbReference type="PIRSF" id="PIRSF000699">
    <property type="entry name" value="PTS_IILac_III"/>
    <property type="match status" value="1"/>
</dbReference>
<dbReference type="RefSeq" id="WP_006808093.1">
    <property type="nucleotide sequence ID" value="NZ_AP019822.1"/>
</dbReference>